<evidence type="ECO:0000256" key="1">
    <source>
        <dbReference type="SAM" id="MobiDB-lite"/>
    </source>
</evidence>
<feature type="compositionally biased region" description="Basic residues" evidence="1">
    <location>
        <begin position="301"/>
        <end position="329"/>
    </location>
</feature>
<evidence type="ECO:0000313" key="2">
    <source>
        <dbReference type="EMBL" id="KKM75876.1"/>
    </source>
</evidence>
<feature type="compositionally biased region" description="Polar residues" evidence="1">
    <location>
        <begin position="289"/>
        <end position="300"/>
    </location>
</feature>
<evidence type="ECO:0008006" key="3">
    <source>
        <dbReference type="Google" id="ProtNLM"/>
    </source>
</evidence>
<gene>
    <name evidence="2" type="ORF">LCGC14_1385820</name>
</gene>
<name>A0A0F9KMA9_9ZZZZ</name>
<feature type="region of interest" description="Disordered" evidence="1">
    <location>
        <begin position="289"/>
        <end position="360"/>
    </location>
</feature>
<protein>
    <recommendedName>
        <fullName evidence="3">Gelsolin-like domain-containing protein</fullName>
    </recommendedName>
</protein>
<feature type="region of interest" description="Disordered" evidence="1">
    <location>
        <begin position="169"/>
        <end position="198"/>
    </location>
</feature>
<sequence length="360" mass="41041">MMSDIDTFMVYELDNSGEKLLLDIKEDDLQNNLHPEQVLVIVKEDLRRIFIWKGAKSPVRKRFISSRIAQTLQEELMKDARYHRCKIVSVDAGDEPKEFLRAFQLESMKVEDRLEDMRYIRNIEREGMVQQGSVVETKQSSAKSQIEEEYFSPALQDIGKKVVVSSFSASAPKSRPRSQPMAKTSTARRPSGLSDEKKEKIKEKILKTEIPSEYKRINLILGNTLFAAVSKTAKIFGKDVEETNWEPVKKVPEEMVELNNHVLRVYFNKKEGVVEAVEVLEITGITNPKNSVKKTQTTKPASKKKTHTTKPASKKKTQTTKPASKKKTQTIKPKSLDNESKPRATGRRQLPKIPSKGKKK</sequence>
<organism evidence="2">
    <name type="scientific">marine sediment metagenome</name>
    <dbReference type="NCBI Taxonomy" id="412755"/>
    <lineage>
        <taxon>unclassified sequences</taxon>
        <taxon>metagenomes</taxon>
        <taxon>ecological metagenomes</taxon>
    </lineage>
</organism>
<dbReference type="SUPFAM" id="SSF55753">
    <property type="entry name" value="Actin depolymerizing proteins"/>
    <property type="match status" value="1"/>
</dbReference>
<dbReference type="Gene3D" id="3.40.20.10">
    <property type="entry name" value="Severin"/>
    <property type="match status" value="1"/>
</dbReference>
<feature type="compositionally biased region" description="Basic residues" evidence="1">
    <location>
        <begin position="344"/>
        <end position="360"/>
    </location>
</feature>
<proteinExistence type="predicted"/>
<reference evidence="2" key="1">
    <citation type="journal article" date="2015" name="Nature">
        <title>Complex archaea that bridge the gap between prokaryotes and eukaryotes.</title>
        <authorList>
            <person name="Spang A."/>
            <person name="Saw J.H."/>
            <person name="Jorgensen S.L."/>
            <person name="Zaremba-Niedzwiedzka K."/>
            <person name="Martijn J."/>
            <person name="Lind A.E."/>
            <person name="van Eijk R."/>
            <person name="Schleper C."/>
            <person name="Guy L."/>
            <person name="Ettema T.J."/>
        </authorList>
    </citation>
    <scope>NUCLEOTIDE SEQUENCE</scope>
</reference>
<dbReference type="EMBL" id="LAZR01008900">
    <property type="protein sequence ID" value="KKM75876.1"/>
    <property type="molecule type" value="Genomic_DNA"/>
</dbReference>
<comment type="caution">
    <text evidence="2">The sequence shown here is derived from an EMBL/GenBank/DDBJ whole genome shotgun (WGS) entry which is preliminary data.</text>
</comment>
<dbReference type="InterPro" id="IPR029006">
    <property type="entry name" value="ADF-H/Gelsolin-like_dom_sf"/>
</dbReference>
<accession>A0A0F9KMA9</accession>
<dbReference type="AlphaFoldDB" id="A0A0F9KMA9"/>